<dbReference type="Gene3D" id="3.90.1640.20">
    <property type="entry name" value="TON_0340"/>
    <property type="match status" value="1"/>
</dbReference>
<reference evidence="2 3" key="1">
    <citation type="submission" date="2019-07" db="EMBL/GenBank/DDBJ databases">
        <title>Genomics analysis of Aphanomyces spp. identifies a new class of oomycete effector associated with host adaptation.</title>
        <authorList>
            <person name="Gaulin E."/>
        </authorList>
    </citation>
    <scope>NUCLEOTIDE SEQUENCE [LARGE SCALE GENOMIC DNA]</scope>
    <source>
        <strain evidence="2 3">ATCC 201684</strain>
    </source>
</reference>
<accession>A0A6G0X7J6</accession>
<evidence type="ECO:0000259" key="1">
    <source>
        <dbReference type="Pfam" id="PF14336"/>
    </source>
</evidence>
<evidence type="ECO:0000313" key="2">
    <source>
        <dbReference type="EMBL" id="KAF0735815.1"/>
    </source>
</evidence>
<feature type="domain" description="D-glutamate cyclase-like C-terminal" evidence="1">
    <location>
        <begin position="6"/>
        <end position="280"/>
    </location>
</feature>
<sequence length="493" mass="53253">MENILTIIQDDVGGRGIRALLDPPRDRKALHEAAEAVLSLPPHSHVAIITGFPCVQGANPPTETDGICGTFALAHTLYSRQCNVHILTDEINAGVFTACITRWTELTNQTINLHAFPPNVDLHDNAQLNALLPTIACWIAIERPGAATDGHYYTMRARDISASAARLDRCFAYAHQNNVPTIAIGDGGNELGLGSVRELTKVHIPNGQTIAAAMHCRHLVLASISDWGGYAVCAAVAWLDPSVSVVQPNIVAQLAATMVAAGARDGILGISDTFVDGWPLVVSLNRLYLLQHLRVPRFHRLVGPLGAFEWPRLGFHTSPGQDVAIPYAVYSKEGDNLDLSTSYAAIELDNVSGLARPTSQVQVILLHASQLENSGAVDQVASWQGREGKNIRLGVVDASLSLLKSIEERGIHVSVHKLHFTTDCLGELVPYCQKKSISIWIDLGPTATTGPGLVYSTAFATWLLEQTWVDSVIVSDKFQLDQLAQAIHSKVLV</sequence>
<dbReference type="PANTHER" id="PTHR32022">
    <property type="entry name" value="D-GLUTAMATE CYCLASE, MITOCHONDRIAL"/>
    <property type="match status" value="1"/>
</dbReference>
<dbReference type="InterPro" id="IPR025504">
    <property type="entry name" value="GLUCM_C"/>
</dbReference>
<gene>
    <name evidence="2" type="ORF">Ae201684_007820</name>
</gene>
<dbReference type="AlphaFoldDB" id="A0A6G0X7J6"/>
<evidence type="ECO:0000313" key="3">
    <source>
        <dbReference type="Proteomes" id="UP000481153"/>
    </source>
</evidence>
<dbReference type="Pfam" id="PF14336">
    <property type="entry name" value="GLUCM-like_C"/>
    <property type="match status" value="1"/>
</dbReference>
<comment type="caution">
    <text evidence="2">The sequence shown here is derived from an EMBL/GenBank/DDBJ whole genome shotgun (WGS) entry which is preliminary data.</text>
</comment>
<dbReference type="VEuPathDB" id="FungiDB:AeMF1_002074"/>
<organism evidence="2 3">
    <name type="scientific">Aphanomyces euteiches</name>
    <dbReference type="NCBI Taxonomy" id="100861"/>
    <lineage>
        <taxon>Eukaryota</taxon>
        <taxon>Sar</taxon>
        <taxon>Stramenopiles</taxon>
        <taxon>Oomycota</taxon>
        <taxon>Saprolegniomycetes</taxon>
        <taxon>Saprolegniales</taxon>
        <taxon>Verrucalvaceae</taxon>
        <taxon>Aphanomyces</taxon>
    </lineage>
</organism>
<protein>
    <recommendedName>
        <fullName evidence="1">D-glutamate cyclase-like C-terminal domain-containing protein</fullName>
    </recommendedName>
</protein>
<keyword evidence="3" id="KW-1185">Reference proteome</keyword>
<dbReference type="Proteomes" id="UP000481153">
    <property type="component" value="Unassembled WGS sequence"/>
</dbReference>
<dbReference type="EMBL" id="VJMJ01000093">
    <property type="protein sequence ID" value="KAF0735815.1"/>
    <property type="molecule type" value="Genomic_DNA"/>
</dbReference>
<dbReference type="PANTHER" id="PTHR32022:SF10">
    <property type="entry name" value="D-GLUTAMATE CYCLASE, MITOCHONDRIAL"/>
    <property type="match status" value="1"/>
</dbReference>
<proteinExistence type="predicted"/>
<name>A0A6G0X7J6_9STRA</name>